<protein>
    <submittedName>
        <fullName evidence="1">Uncharacterized protein</fullName>
    </submittedName>
</protein>
<name>A0A392SSV9_9FABA</name>
<dbReference type="Proteomes" id="UP000265520">
    <property type="component" value="Unassembled WGS sequence"/>
</dbReference>
<dbReference type="EMBL" id="LXQA010439913">
    <property type="protein sequence ID" value="MCI51958.1"/>
    <property type="molecule type" value="Genomic_DNA"/>
</dbReference>
<comment type="caution">
    <text evidence="1">The sequence shown here is derived from an EMBL/GenBank/DDBJ whole genome shotgun (WGS) entry which is preliminary data.</text>
</comment>
<keyword evidence="2" id="KW-1185">Reference proteome</keyword>
<evidence type="ECO:0000313" key="2">
    <source>
        <dbReference type="Proteomes" id="UP000265520"/>
    </source>
</evidence>
<organism evidence="1 2">
    <name type="scientific">Trifolium medium</name>
    <dbReference type="NCBI Taxonomy" id="97028"/>
    <lineage>
        <taxon>Eukaryota</taxon>
        <taxon>Viridiplantae</taxon>
        <taxon>Streptophyta</taxon>
        <taxon>Embryophyta</taxon>
        <taxon>Tracheophyta</taxon>
        <taxon>Spermatophyta</taxon>
        <taxon>Magnoliopsida</taxon>
        <taxon>eudicotyledons</taxon>
        <taxon>Gunneridae</taxon>
        <taxon>Pentapetalae</taxon>
        <taxon>rosids</taxon>
        <taxon>fabids</taxon>
        <taxon>Fabales</taxon>
        <taxon>Fabaceae</taxon>
        <taxon>Papilionoideae</taxon>
        <taxon>50 kb inversion clade</taxon>
        <taxon>NPAAA clade</taxon>
        <taxon>Hologalegina</taxon>
        <taxon>IRL clade</taxon>
        <taxon>Trifolieae</taxon>
        <taxon>Trifolium</taxon>
    </lineage>
</organism>
<evidence type="ECO:0000313" key="1">
    <source>
        <dbReference type="EMBL" id="MCI51958.1"/>
    </source>
</evidence>
<dbReference type="AlphaFoldDB" id="A0A392SSV9"/>
<proteinExistence type="predicted"/>
<accession>A0A392SSV9</accession>
<reference evidence="1 2" key="1">
    <citation type="journal article" date="2018" name="Front. Plant Sci.">
        <title>Red Clover (Trifolium pratense) and Zigzag Clover (T. medium) - A Picture of Genomic Similarities and Differences.</title>
        <authorList>
            <person name="Dluhosova J."/>
            <person name="Istvanek J."/>
            <person name="Nedelnik J."/>
            <person name="Repkova J."/>
        </authorList>
    </citation>
    <scope>NUCLEOTIDE SEQUENCE [LARGE SCALE GENOMIC DNA]</scope>
    <source>
        <strain evidence="2">cv. 10/8</strain>
        <tissue evidence="1">Leaf</tissue>
    </source>
</reference>
<sequence length="31" mass="3359">MEGTSSQQQNLPLNAQSEASFFVKGKTMDIA</sequence>
<feature type="non-terminal residue" evidence="1">
    <location>
        <position position="31"/>
    </location>
</feature>